<evidence type="ECO:0000256" key="8">
    <source>
        <dbReference type="ARBA" id="ARBA00023033"/>
    </source>
</evidence>
<comment type="caution">
    <text evidence="10">The sequence shown here is derived from an EMBL/GenBank/DDBJ whole genome shotgun (WGS) entry which is preliminary data.</text>
</comment>
<dbReference type="OrthoDB" id="2789670at2759"/>
<dbReference type="GO" id="GO:0005506">
    <property type="term" value="F:iron ion binding"/>
    <property type="evidence" value="ECO:0007669"/>
    <property type="project" value="InterPro"/>
</dbReference>
<evidence type="ECO:0000256" key="4">
    <source>
        <dbReference type="ARBA" id="ARBA00022617"/>
    </source>
</evidence>
<dbReference type="EMBL" id="NBII01000011">
    <property type="protein sequence ID" value="PAV14863.1"/>
    <property type="molecule type" value="Genomic_DNA"/>
</dbReference>
<comment type="pathway">
    <text evidence="2">Secondary metabolite biosynthesis.</text>
</comment>
<dbReference type="GO" id="GO:0016705">
    <property type="term" value="F:oxidoreductase activity, acting on paired donors, with incorporation or reduction of molecular oxygen"/>
    <property type="evidence" value="ECO:0007669"/>
    <property type="project" value="InterPro"/>
</dbReference>
<dbReference type="AlphaFoldDB" id="A0A286U5K3"/>
<comment type="cofactor">
    <cofactor evidence="1">
        <name>heme</name>
        <dbReference type="ChEBI" id="CHEBI:30413"/>
    </cofactor>
</comment>
<dbReference type="PRINTS" id="PR00463">
    <property type="entry name" value="EP450I"/>
</dbReference>
<dbReference type="Gene3D" id="1.10.630.10">
    <property type="entry name" value="Cytochrome P450"/>
    <property type="match status" value="1"/>
</dbReference>
<accession>A0A286U5K3</accession>
<dbReference type="InterPro" id="IPR050364">
    <property type="entry name" value="Cytochrome_P450_fung"/>
</dbReference>
<dbReference type="Proteomes" id="UP000217199">
    <property type="component" value="Unassembled WGS sequence"/>
</dbReference>
<protein>
    <submittedName>
        <fullName evidence="10">Cytochrome P450</fullName>
    </submittedName>
</protein>
<dbReference type="STRING" id="2282107.A0A286U5K3"/>
<evidence type="ECO:0000313" key="11">
    <source>
        <dbReference type="Proteomes" id="UP000217199"/>
    </source>
</evidence>
<dbReference type="Pfam" id="PF00067">
    <property type="entry name" value="p450"/>
    <property type="match status" value="1"/>
</dbReference>
<sequence length="469" mass="52912">MRLQHHGRCPLPPGPTPLPFIGNLFDIPTGRSWLGWLSHAKRYGALTYLRMFDTHIIALNDPQAAVELFEKRSAVFSERPQLVFGGEMCGWKDTLALLNYGAKFRMYRKELHQILGTPIAISKFHRLIETETRRFLVRIVNDYNTVQDNNRNVDENRSILKHIQTSVGAIILRIVYGYTLDPNIEKHGRHDPLIALAERGVGQISMAAQPGAFLVDLLPILRHIPAWFPGAKFQQTAQHFRETVMELVEKPYIFVQNQIATGSADPSYVSELVSKYISVNASGLLTPEQEQLIKWSASSLYTGGADTTTSAIQSFFLAVITHPHVSRRAQAEIDAVCVTENGDGVKVARLPTFRDREKLFYVNALVYEVLRWAPVAPMGIPHVNSEDVEWEGWKIPKGSLVLANIWAYSHDENVYERPAEFRPERFLGTTQSSSTLSSQHENLLDHFSNAGMTPGSFSRHSRDLDPNET</sequence>
<evidence type="ECO:0000256" key="3">
    <source>
        <dbReference type="ARBA" id="ARBA00010617"/>
    </source>
</evidence>
<keyword evidence="5" id="KW-0479">Metal-binding</keyword>
<dbReference type="InParanoid" id="A0A286U5K3"/>
<dbReference type="InterPro" id="IPR002401">
    <property type="entry name" value="Cyt_P450_E_grp-I"/>
</dbReference>
<evidence type="ECO:0000256" key="5">
    <source>
        <dbReference type="ARBA" id="ARBA00022723"/>
    </source>
</evidence>
<keyword evidence="6" id="KW-0560">Oxidoreductase</keyword>
<comment type="similarity">
    <text evidence="3">Belongs to the cytochrome P450 family.</text>
</comment>
<dbReference type="PANTHER" id="PTHR46300">
    <property type="entry name" value="P450, PUTATIVE (EUROFUNG)-RELATED-RELATED"/>
    <property type="match status" value="1"/>
</dbReference>
<dbReference type="InterPro" id="IPR036396">
    <property type="entry name" value="Cyt_P450_sf"/>
</dbReference>
<keyword evidence="11" id="KW-1185">Reference proteome</keyword>
<organism evidence="10 11">
    <name type="scientific">Pyrrhoderma noxium</name>
    <dbReference type="NCBI Taxonomy" id="2282107"/>
    <lineage>
        <taxon>Eukaryota</taxon>
        <taxon>Fungi</taxon>
        <taxon>Dikarya</taxon>
        <taxon>Basidiomycota</taxon>
        <taxon>Agaricomycotina</taxon>
        <taxon>Agaricomycetes</taxon>
        <taxon>Hymenochaetales</taxon>
        <taxon>Hymenochaetaceae</taxon>
        <taxon>Pyrrhoderma</taxon>
    </lineage>
</organism>
<dbReference type="SUPFAM" id="SSF48264">
    <property type="entry name" value="Cytochrome P450"/>
    <property type="match status" value="1"/>
</dbReference>
<evidence type="ECO:0000256" key="6">
    <source>
        <dbReference type="ARBA" id="ARBA00023002"/>
    </source>
</evidence>
<dbReference type="PANTHER" id="PTHR46300:SF12">
    <property type="entry name" value="P450, PUTATIVE (EUROFUNG)-RELATED"/>
    <property type="match status" value="1"/>
</dbReference>
<evidence type="ECO:0000313" key="10">
    <source>
        <dbReference type="EMBL" id="PAV14863.1"/>
    </source>
</evidence>
<dbReference type="GO" id="GO:0020037">
    <property type="term" value="F:heme binding"/>
    <property type="evidence" value="ECO:0007669"/>
    <property type="project" value="InterPro"/>
</dbReference>
<evidence type="ECO:0000256" key="1">
    <source>
        <dbReference type="ARBA" id="ARBA00001971"/>
    </source>
</evidence>
<dbReference type="InterPro" id="IPR001128">
    <property type="entry name" value="Cyt_P450"/>
</dbReference>
<evidence type="ECO:0000256" key="7">
    <source>
        <dbReference type="ARBA" id="ARBA00023004"/>
    </source>
</evidence>
<keyword evidence="7" id="KW-0408">Iron</keyword>
<keyword evidence="8" id="KW-0503">Monooxygenase</keyword>
<feature type="region of interest" description="Disordered" evidence="9">
    <location>
        <begin position="448"/>
        <end position="469"/>
    </location>
</feature>
<proteinExistence type="inferred from homology"/>
<evidence type="ECO:0000256" key="9">
    <source>
        <dbReference type="SAM" id="MobiDB-lite"/>
    </source>
</evidence>
<gene>
    <name evidence="10" type="ORF">PNOK_0941600</name>
</gene>
<dbReference type="GO" id="GO:0004497">
    <property type="term" value="F:monooxygenase activity"/>
    <property type="evidence" value="ECO:0007669"/>
    <property type="project" value="UniProtKB-KW"/>
</dbReference>
<evidence type="ECO:0000256" key="2">
    <source>
        <dbReference type="ARBA" id="ARBA00005179"/>
    </source>
</evidence>
<feature type="compositionally biased region" description="Basic and acidic residues" evidence="9">
    <location>
        <begin position="460"/>
        <end position="469"/>
    </location>
</feature>
<keyword evidence="4" id="KW-0349">Heme</keyword>
<reference evidence="10 11" key="1">
    <citation type="journal article" date="2017" name="Mol. Ecol.">
        <title>Comparative and population genomic landscape of Phellinus noxius: A hypervariable fungus causing root rot in trees.</title>
        <authorList>
            <person name="Chung C.L."/>
            <person name="Lee T.J."/>
            <person name="Akiba M."/>
            <person name="Lee H.H."/>
            <person name="Kuo T.H."/>
            <person name="Liu D."/>
            <person name="Ke H.M."/>
            <person name="Yokoi T."/>
            <person name="Roa M.B."/>
            <person name="Lu M.J."/>
            <person name="Chang Y.Y."/>
            <person name="Ann P.J."/>
            <person name="Tsai J.N."/>
            <person name="Chen C.Y."/>
            <person name="Tzean S.S."/>
            <person name="Ota Y."/>
            <person name="Hattori T."/>
            <person name="Sahashi N."/>
            <person name="Liou R.F."/>
            <person name="Kikuchi T."/>
            <person name="Tsai I.J."/>
        </authorList>
    </citation>
    <scope>NUCLEOTIDE SEQUENCE [LARGE SCALE GENOMIC DNA]</scope>
    <source>
        <strain evidence="10 11">FFPRI411160</strain>
    </source>
</reference>
<dbReference type="CDD" id="cd11065">
    <property type="entry name" value="CYP64-like"/>
    <property type="match status" value="1"/>
</dbReference>
<name>A0A286U5K3_9AGAM</name>